<feature type="region of interest" description="Disordered" evidence="4">
    <location>
        <begin position="482"/>
        <end position="547"/>
    </location>
</feature>
<keyword evidence="3" id="KW-0067">ATP-binding</keyword>
<dbReference type="Gene3D" id="1.10.8.60">
    <property type="match status" value="1"/>
</dbReference>
<dbReference type="InterPro" id="IPR050304">
    <property type="entry name" value="MT-severing_AAA_ATPase"/>
</dbReference>
<evidence type="ECO:0000313" key="6">
    <source>
        <dbReference type="EMBL" id="KAG9687881.1"/>
    </source>
</evidence>
<dbReference type="InterPro" id="IPR015415">
    <property type="entry name" value="Spast_Vps4_C"/>
</dbReference>
<dbReference type="Pfam" id="PF00004">
    <property type="entry name" value="AAA"/>
    <property type="match status" value="1"/>
</dbReference>
<feature type="compositionally biased region" description="Polar residues" evidence="4">
    <location>
        <begin position="1182"/>
        <end position="1234"/>
    </location>
</feature>
<feature type="non-terminal residue" evidence="6">
    <location>
        <position position="1"/>
    </location>
</feature>
<evidence type="ECO:0000313" key="7">
    <source>
        <dbReference type="Proteomes" id="UP000779574"/>
    </source>
</evidence>
<feature type="compositionally biased region" description="Low complexity" evidence="4">
    <location>
        <begin position="179"/>
        <end position="198"/>
    </location>
</feature>
<dbReference type="InterPro" id="IPR027417">
    <property type="entry name" value="P-loop_NTPase"/>
</dbReference>
<dbReference type="FunFam" id="1.10.8.60:FF:000022">
    <property type="entry name" value="Fidgetin like 1"/>
    <property type="match status" value="1"/>
</dbReference>
<proteinExistence type="inferred from homology"/>
<evidence type="ECO:0000256" key="2">
    <source>
        <dbReference type="ARBA" id="ARBA00022741"/>
    </source>
</evidence>
<dbReference type="InterPro" id="IPR003959">
    <property type="entry name" value="ATPase_AAA_core"/>
</dbReference>
<dbReference type="Gene3D" id="3.40.50.300">
    <property type="entry name" value="P-loop containing nucleotide triphosphate hydrolases"/>
    <property type="match status" value="1"/>
</dbReference>
<feature type="compositionally biased region" description="Polar residues" evidence="4">
    <location>
        <begin position="387"/>
        <end position="402"/>
    </location>
</feature>
<dbReference type="GO" id="GO:0016887">
    <property type="term" value="F:ATP hydrolysis activity"/>
    <property type="evidence" value="ECO:0007669"/>
    <property type="project" value="InterPro"/>
</dbReference>
<dbReference type="SUPFAM" id="SSF52540">
    <property type="entry name" value="P-loop containing nucleoside triphosphate hydrolases"/>
    <property type="match status" value="1"/>
</dbReference>
<dbReference type="PROSITE" id="PS00674">
    <property type="entry name" value="AAA"/>
    <property type="match status" value="1"/>
</dbReference>
<reference evidence="6" key="1">
    <citation type="journal article" date="2021" name="J Fungi (Basel)">
        <title>Virulence traits and population genomics of the black yeast Aureobasidium melanogenum.</title>
        <authorList>
            <person name="Cernosa A."/>
            <person name="Sun X."/>
            <person name="Gostincar C."/>
            <person name="Fang C."/>
            <person name="Gunde-Cimerman N."/>
            <person name="Song Z."/>
        </authorList>
    </citation>
    <scope>NUCLEOTIDE SEQUENCE</scope>
    <source>
        <strain evidence="6">EXF-9911</strain>
    </source>
</reference>
<keyword evidence="2" id="KW-0547">Nucleotide-binding</keyword>
<feature type="compositionally biased region" description="Polar residues" evidence="4">
    <location>
        <begin position="199"/>
        <end position="208"/>
    </location>
</feature>
<protein>
    <submittedName>
        <fullName evidence="6">AAA-domain-containing protein</fullName>
    </submittedName>
</protein>
<dbReference type="FunFam" id="3.40.50.300:FF:000093">
    <property type="entry name" value="Fidgetin-like 1"/>
    <property type="match status" value="1"/>
</dbReference>
<feature type="region of interest" description="Disordered" evidence="4">
    <location>
        <begin position="1760"/>
        <end position="1801"/>
    </location>
</feature>
<dbReference type="PANTHER" id="PTHR23074:SF17">
    <property type="entry name" value="FIDGETIN-LIKE PROTEIN 1"/>
    <property type="match status" value="1"/>
</dbReference>
<comment type="caution">
    <text evidence="6">The sequence shown here is derived from an EMBL/GenBank/DDBJ whole genome shotgun (WGS) entry which is preliminary data.</text>
</comment>
<feature type="domain" description="AAA+ ATPase" evidence="5">
    <location>
        <begin position="618"/>
        <end position="769"/>
    </location>
</feature>
<accession>A0A9P8EDX1</accession>
<evidence type="ECO:0000259" key="5">
    <source>
        <dbReference type="SMART" id="SM00382"/>
    </source>
</evidence>
<comment type="similarity">
    <text evidence="1">Belongs to the AAA ATPase family.</text>
</comment>
<feature type="compositionally biased region" description="Polar residues" evidence="4">
    <location>
        <begin position="365"/>
        <end position="378"/>
    </location>
</feature>
<dbReference type="InterPro" id="IPR041569">
    <property type="entry name" value="AAA_lid_3"/>
</dbReference>
<sequence length="1830" mass="190711">MLGRGKPASSMQKTYDDCYLTCSTAVYFEGQNNEAEALRSWRNALDQIYYHNAYRMPTGWRPRSETEKALQESLRQMELQCKERVDLLEALRQSREEAAEAETQAKATSSSTSIPLQESADQSHAGGLGGGSIPPVNYSDISRPTPPALPTRNKRPSYTSKYSSGTDVPTVRRSPLQTSSAFAPSSSSSSSMLAPQSSTGQRKGSRTPSPEKRGGMLRTLRAGGKERTTSSGKLANATFRKPAAASKAATQAWGITQRNASVGSLEQANGHLDGPSSSATVWDPYTRTLVDPSNSSRPTVPTHTASAPPAALHPSNSRSSQEQPRPPQKHVRPPSPSDYFVQPSVSNGSQSESQRPPYPDHSLLNPVQPSQAYASSSEHLGPPTPITSPRQRSNPTFTANTTKARKQSPVRRIEPVSLPSYRNEYLPAQPSKYKNPPNARPPKTLKDLENQVSSTMPAATSQTKTKVAPPIPRKAVGVVNAAKARQQLDDRNVSSGYSADEHSSGRENSTRVRRKKNTTVEAEAPAPIVESVTENPDAPTESQNELSEWDERVKNLLNNLPRGVDEAAAKQIFNEIVIQGDEVHWDDVAGLEIAKSALKETVVYPFLRPDLFMGLREPARGMLLFGPPGTGKTMLARAVATESKSTFFAISASSLTSKYLGESEKLVRALFAIAKALAPSIIFVDEIDSLLSARGGSSEHEATRRIKTEFLIQWSDLAKAAAGKETSEKDKERGDASRVLVLAATNLPWAIDEAARRRFVRRQYIPLPEDWVRKLQLTTLMAAQKHNISDEDLNELVYLTEGFSGSDITALAKDAAMGPLRSLGEKLLHMSPDDIRPIDVTDFKASLVNIRPSVSASGLKEFEDWAKEFVVPTATVTITNSSAADVTGRYPLGAYANGIGPSFSGIPTALNKPSNLGQPYDQTILLTETEVVVGHTTMTAPTPFVDFGYVFVFSGTLNDVGKCMATKSVTSEQSASTSITTYDVYSEAMSWFQGALFEPLGPPMADVSHTYFGLSTPYVSVVSTTSGEWYASAKALELKDSFITWLANDPEALSQEPKIMSCSPVSGGGAPNVHIRVSFLTTSSAVTSTTNAIFVNKATTTSAVPASQPALAGPISTTKSTIQTTKAAQSPAKQLSGQTGQPNTSPSNAATEFSQGLGSPSEGPDGAPTTSETSLKEPGEQPTITSDASNQPDTQKTTADSPAAPIQSSGELVSIGDQQSAQITSSGRQASNLPETRPVDSQAATQEISSINTIQKTAVVSGTSSAETSQGPPPVAIGQITSSHASDAYIVGSQPLAFGGSAVKISGTTYSIHASGGTAKVNGQDVQITTVTSPVISAAPIVLGDLTGRPVTSGAYVVADQTLSRGGSAIEISGTTYSLGPSGDKIVVNGEATPVSALQATTAQPATVVIGDVTAAPESSGAYYVVAGQTLSPGASAIEISSVTYSLPNSGANIVVNGATSYANAASTPAPVILGSVTAASFIGGGYIVSSQILSPGGTEVEVAGTTYSLAASGNTVFIDGKPTAIQIAAPVTPLAQATSLANAVTTPVPVTFGSVTAAPFIAGGYVLASQVLSPGGSAIEVSGTTYSLATSGNTVFIDGRPTAFQDVATAAAASLTIGSQTFTAIAASATPLVIASQTLVPGGPAITVSGTTYSLPSSVTDGIVVNGQTKSLAQASGIAILSANSQQISFTPMKSGIVVASQTLYPGGHVIVNGETLSLASSGSLVVVKSGGSTTTEGLGDYIWQGIATSTLASKIGSASRSTGISGSITGGSESLASSTARSSTSGAETGREATATTTTASRSDGIRLSIASWLSVTTCLMMASLVMW</sequence>
<dbReference type="PANTHER" id="PTHR23074">
    <property type="entry name" value="AAA DOMAIN-CONTAINING"/>
    <property type="match status" value="1"/>
</dbReference>
<dbReference type="Proteomes" id="UP000779574">
    <property type="component" value="Unassembled WGS sequence"/>
</dbReference>
<dbReference type="GO" id="GO:0005524">
    <property type="term" value="F:ATP binding"/>
    <property type="evidence" value="ECO:0007669"/>
    <property type="project" value="UniProtKB-KW"/>
</dbReference>
<evidence type="ECO:0000256" key="4">
    <source>
        <dbReference type="SAM" id="MobiDB-lite"/>
    </source>
</evidence>
<dbReference type="SMART" id="SM00382">
    <property type="entry name" value="AAA"/>
    <property type="match status" value="1"/>
</dbReference>
<dbReference type="InterPro" id="IPR003593">
    <property type="entry name" value="AAA+_ATPase"/>
</dbReference>
<feature type="compositionally biased region" description="Low complexity" evidence="4">
    <location>
        <begin position="101"/>
        <end position="113"/>
    </location>
</feature>
<feature type="region of interest" description="Disordered" evidence="4">
    <location>
        <begin position="1103"/>
        <end position="1245"/>
    </location>
</feature>
<dbReference type="InterPro" id="IPR003960">
    <property type="entry name" value="ATPase_AAA_CS"/>
</dbReference>
<evidence type="ECO:0000256" key="1">
    <source>
        <dbReference type="ARBA" id="ARBA00006914"/>
    </source>
</evidence>
<name>A0A9P8EDX1_AURME</name>
<feature type="region of interest" description="Disordered" evidence="4">
    <location>
        <begin position="266"/>
        <end position="445"/>
    </location>
</feature>
<feature type="compositionally biased region" description="Polar residues" evidence="4">
    <location>
        <begin position="291"/>
        <end position="305"/>
    </location>
</feature>
<dbReference type="Pfam" id="PF09336">
    <property type="entry name" value="Vps4_C"/>
    <property type="match status" value="1"/>
</dbReference>
<feature type="compositionally biased region" description="Polar residues" evidence="4">
    <location>
        <begin position="343"/>
        <end position="354"/>
    </location>
</feature>
<dbReference type="OrthoDB" id="10251136at2759"/>
<feature type="compositionally biased region" description="Low complexity" evidence="4">
    <location>
        <begin position="1115"/>
        <end position="1129"/>
    </location>
</feature>
<feature type="region of interest" description="Disordered" evidence="4">
    <location>
        <begin position="95"/>
        <end position="243"/>
    </location>
</feature>
<dbReference type="Pfam" id="PF17862">
    <property type="entry name" value="AAA_lid_3"/>
    <property type="match status" value="1"/>
</dbReference>
<organism evidence="6 7">
    <name type="scientific">Aureobasidium melanogenum</name>
    <name type="common">Aureobasidium pullulans var. melanogenum</name>
    <dbReference type="NCBI Taxonomy" id="46634"/>
    <lineage>
        <taxon>Eukaryota</taxon>
        <taxon>Fungi</taxon>
        <taxon>Dikarya</taxon>
        <taxon>Ascomycota</taxon>
        <taxon>Pezizomycotina</taxon>
        <taxon>Dothideomycetes</taxon>
        <taxon>Dothideomycetidae</taxon>
        <taxon>Dothideales</taxon>
        <taxon>Saccotheciaceae</taxon>
        <taxon>Aureobasidium</taxon>
    </lineage>
</organism>
<gene>
    <name evidence="6" type="ORF">KCU76_g10015</name>
</gene>
<feature type="compositionally biased region" description="Polar residues" evidence="4">
    <location>
        <begin position="314"/>
        <end position="323"/>
    </location>
</feature>
<dbReference type="CDD" id="cd19509">
    <property type="entry name" value="RecA-like_VPS4-like"/>
    <property type="match status" value="1"/>
</dbReference>
<evidence type="ECO:0000256" key="3">
    <source>
        <dbReference type="ARBA" id="ARBA00022840"/>
    </source>
</evidence>
<dbReference type="EMBL" id="JAHFXF010000431">
    <property type="protein sequence ID" value="KAG9687881.1"/>
    <property type="molecule type" value="Genomic_DNA"/>
</dbReference>
<feature type="compositionally biased region" description="Polar residues" evidence="4">
    <location>
        <begin position="1131"/>
        <end position="1158"/>
    </location>
</feature>
<feature type="compositionally biased region" description="Polar residues" evidence="4">
    <location>
        <begin position="156"/>
        <end position="167"/>
    </location>
</feature>
<feature type="compositionally biased region" description="Basic and acidic residues" evidence="4">
    <location>
        <begin position="499"/>
        <end position="510"/>
    </location>
</feature>
<reference evidence="6" key="2">
    <citation type="submission" date="2021-08" db="EMBL/GenBank/DDBJ databases">
        <authorList>
            <person name="Gostincar C."/>
            <person name="Sun X."/>
            <person name="Song Z."/>
            <person name="Gunde-Cimerman N."/>
        </authorList>
    </citation>
    <scope>NUCLEOTIDE SEQUENCE</scope>
    <source>
        <strain evidence="6">EXF-9911</strain>
    </source>
</reference>